<dbReference type="Proteomes" id="UP000324585">
    <property type="component" value="Unassembled WGS sequence"/>
</dbReference>
<evidence type="ECO:0000256" key="2">
    <source>
        <dbReference type="ARBA" id="ARBA00022801"/>
    </source>
</evidence>
<feature type="domain" description="BRCT" evidence="7">
    <location>
        <begin position="648"/>
        <end position="744"/>
    </location>
</feature>
<proteinExistence type="predicted"/>
<protein>
    <recommendedName>
        <fullName evidence="6">RNA polymerase II subunit A C-terminal domain phosphatase</fullName>
        <ecNumber evidence="6">3.1.3.16</ecNumber>
    </recommendedName>
</protein>
<dbReference type="InterPro" id="IPR004274">
    <property type="entry name" value="FCP1_dom"/>
</dbReference>
<comment type="catalytic activity">
    <reaction evidence="5 6">
        <text>O-phospho-L-threonyl-[protein] + H2O = L-threonyl-[protein] + phosphate</text>
        <dbReference type="Rhea" id="RHEA:47004"/>
        <dbReference type="Rhea" id="RHEA-COMP:11060"/>
        <dbReference type="Rhea" id="RHEA-COMP:11605"/>
        <dbReference type="ChEBI" id="CHEBI:15377"/>
        <dbReference type="ChEBI" id="CHEBI:30013"/>
        <dbReference type="ChEBI" id="CHEBI:43474"/>
        <dbReference type="ChEBI" id="CHEBI:61977"/>
        <dbReference type="EC" id="3.1.3.16"/>
    </reaction>
</comment>
<dbReference type="PANTHER" id="PTHR23081:SF36">
    <property type="entry name" value="RNA POLYMERASE II SUBUNIT A C-TERMINAL DOMAIN PHOSPHATASE"/>
    <property type="match status" value="1"/>
</dbReference>
<dbReference type="SUPFAM" id="SSF56784">
    <property type="entry name" value="HAD-like"/>
    <property type="match status" value="1"/>
</dbReference>
<gene>
    <name evidence="9" type="ORF">FVE85_2173</name>
</gene>
<comment type="function">
    <text evidence="6">This promotes the activity of RNA polymerase II.</text>
</comment>
<keyword evidence="3 6" id="KW-0539">Nucleus</keyword>
<dbReference type="AlphaFoldDB" id="A0A5J4YY12"/>
<dbReference type="PROSITE" id="PS50969">
    <property type="entry name" value="FCP1"/>
    <property type="match status" value="1"/>
</dbReference>
<name>A0A5J4YY12_PORPP</name>
<dbReference type="CDD" id="cd07521">
    <property type="entry name" value="HAD_FCP1-like"/>
    <property type="match status" value="1"/>
</dbReference>
<dbReference type="GO" id="GO:0008420">
    <property type="term" value="F:RNA polymerase II CTD heptapeptide repeat phosphatase activity"/>
    <property type="evidence" value="ECO:0007669"/>
    <property type="project" value="UniProtKB-UniRule"/>
</dbReference>
<dbReference type="InterPro" id="IPR036412">
    <property type="entry name" value="HAD-like_sf"/>
</dbReference>
<dbReference type="Gene3D" id="3.40.50.1000">
    <property type="entry name" value="HAD superfamily/HAD-like"/>
    <property type="match status" value="1"/>
</dbReference>
<dbReference type="PROSITE" id="PS50172">
    <property type="entry name" value="BRCT"/>
    <property type="match status" value="1"/>
</dbReference>
<evidence type="ECO:0000256" key="5">
    <source>
        <dbReference type="ARBA" id="ARBA00048336"/>
    </source>
</evidence>
<feature type="domain" description="FCP1 homology" evidence="8">
    <location>
        <begin position="353"/>
        <end position="538"/>
    </location>
</feature>
<dbReference type="OMA" id="CILAYEP"/>
<sequence length="802" mass="88941">MPGSFTGKCSARLSSHGTELVGVMEGWHATEARFLDDHGMLSGTGRSQSRTNVKSAHIKFDSAMTLRAAWNRSTCMSRPSEADFTAPSFTQHSHLQTRAHRSRKAGPVSLRLPRDFNLRGERPEQVHTCVARHPRRFRHQKLTAEETRIAKASRSDRLTPHRMTSLVCQTCEVTGNGQEPCGRWSMELEHVTLRGSCRDAIAESLHSAGWKLLKWFVVAGQSVSVGNVLARVRAQHHDRAAAPLPSTRVVELVATRKGVIKSLDVDEGQCFDDHACVLAAIEYCAHAVIYGGICTTCGEEQDDTKNRRRRMAATLNLTGGADGERLDVAYAGELSVTYKEAVEVGKKAARRMRSERRLYLVLDLDHTLLHASNDPNARAALGADDAPCGHKTDWIKQSPHASDIHTFPILGGAVQETMYVKLRPGLAEFLSRLVKKFELHIYTMGTRAYADAIARIIDPTKKFFQGRIVSREDFKEGALNQKNLRRVFPCDDSMVLIVDDRDDVWCADVASAQSTSRSSNVLGRSAQFKVPQEPIENLIQASPYAFFSGLEEAYDRTAQGFQPATEADAGVVPPAKRVRMGDDGSVLDTPSEGAATECLCSRVRNWFASDKEDNLHLARLAEVLEECHKRYYACEKEDADVKQIMMQIRGEVLSGCVLAFTGVYPSDAPAESAWAWRAARRFGALPVKSLGPAVTHLVADEVRGKETAKTNTARNSGRTFVVKTQWLESSCKNYERASEIDFALFLEDVTCLELDDYRSDMQEKRKEFAPLDDAMYVQSKPSFTGEIEESLLAEIIAKGLGE</sequence>
<dbReference type="InterPro" id="IPR023214">
    <property type="entry name" value="HAD_sf"/>
</dbReference>
<dbReference type="NCBIfam" id="TIGR02250">
    <property type="entry name" value="FCP1_euk"/>
    <property type="match status" value="1"/>
</dbReference>
<reference evidence="10" key="1">
    <citation type="journal article" date="2019" name="Nat. Commun.">
        <title>Expansion of phycobilisome linker gene families in mesophilic red algae.</title>
        <authorList>
            <person name="Lee J."/>
            <person name="Kim D."/>
            <person name="Bhattacharya D."/>
            <person name="Yoon H.S."/>
        </authorList>
    </citation>
    <scope>NUCLEOTIDE SEQUENCE [LARGE SCALE GENOMIC DNA]</scope>
    <source>
        <strain evidence="10">CCMP 1328</strain>
    </source>
</reference>
<dbReference type="Pfam" id="PF03031">
    <property type="entry name" value="NIF"/>
    <property type="match status" value="1"/>
</dbReference>
<accession>A0A5J4YY12</accession>
<evidence type="ECO:0000313" key="10">
    <source>
        <dbReference type="Proteomes" id="UP000324585"/>
    </source>
</evidence>
<keyword evidence="2 6" id="KW-0378">Hydrolase</keyword>
<evidence type="ECO:0000256" key="3">
    <source>
        <dbReference type="ARBA" id="ARBA00023242"/>
    </source>
</evidence>
<dbReference type="CDD" id="cd17729">
    <property type="entry name" value="BRCT_CTDP1"/>
    <property type="match status" value="1"/>
</dbReference>
<dbReference type="InterPro" id="IPR001357">
    <property type="entry name" value="BRCT_dom"/>
</dbReference>
<keyword evidence="10" id="KW-1185">Reference proteome</keyword>
<comment type="subcellular location">
    <subcellularLocation>
        <location evidence="1 6">Nucleus</location>
    </subcellularLocation>
</comment>
<dbReference type="InterPro" id="IPR036420">
    <property type="entry name" value="BRCT_dom_sf"/>
</dbReference>
<comment type="caution">
    <text evidence="9">The sequence shown here is derived from an EMBL/GenBank/DDBJ whole genome shotgun (WGS) entry which is preliminary data.</text>
</comment>
<organism evidence="9 10">
    <name type="scientific">Porphyridium purpureum</name>
    <name type="common">Red alga</name>
    <name type="synonym">Porphyridium cruentum</name>
    <dbReference type="NCBI Taxonomy" id="35688"/>
    <lineage>
        <taxon>Eukaryota</taxon>
        <taxon>Rhodophyta</taxon>
        <taxon>Bangiophyceae</taxon>
        <taxon>Porphyridiales</taxon>
        <taxon>Porphyridiaceae</taxon>
        <taxon>Porphyridium</taxon>
    </lineage>
</organism>
<dbReference type="EMBL" id="VRMN01000003">
    <property type="protein sequence ID" value="KAA8496018.1"/>
    <property type="molecule type" value="Genomic_DNA"/>
</dbReference>
<evidence type="ECO:0000256" key="1">
    <source>
        <dbReference type="ARBA" id="ARBA00004123"/>
    </source>
</evidence>
<evidence type="ECO:0000313" key="9">
    <source>
        <dbReference type="EMBL" id="KAA8496018.1"/>
    </source>
</evidence>
<dbReference type="Gene3D" id="3.40.50.10190">
    <property type="entry name" value="BRCT domain"/>
    <property type="match status" value="1"/>
</dbReference>
<dbReference type="InterPro" id="IPR011947">
    <property type="entry name" value="FCP1_euk"/>
</dbReference>
<evidence type="ECO:0000259" key="8">
    <source>
        <dbReference type="PROSITE" id="PS50969"/>
    </source>
</evidence>
<evidence type="ECO:0000256" key="6">
    <source>
        <dbReference type="RuleBase" id="RU366066"/>
    </source>
</evidence>
<dbReference type="InterPro" id="IPR039189">
    <property type="entry name" value="Fcp1"/>
</dbReference>
<evidence type="ECO:0000256" key="4">
    <source>
        <dbReference type="ARBA" id="ARBA00047761"/>
    </source>
</evidence>
<dbReference type="SUPFAM" id="SSF52113">
    <property type="entry name" value="BRCT domain"/>
    <property type="match status" value="1"/>
</dbReference>
<dbReference type="SMART" id="SM00577">
    <property type="entry name" value="CPDc"/>
    <property type="match status" value="1"/>
</dbReference>
<comment type="catalytic activity">
    <reaction evidence="4 6">
        <text>O-phospho-L-seryl-[protein] + H2O = L-seryl-[protein] + phosphate</text>
        <dbReference type="Rhea" id="RHEA:20629"/>
        <dbReference type="Rhea" id="RHEA-COMP:9863"/>
        <dbReference type="Rhea" id="RHEA-COMP:11604"/>
        <dbReference type="ChEBI" id="CHEBI:15377"/>
        <dbReference type="ChEBI" id="CHEBI:29999"/>
        <dbReference type="ChEBI" id="CHEBI:43474"/>
        <dbReference type="ChEBI" id="CHEBI:83421"/>
        <dbReference type="EC" id="3.1.3.16"/>
    </reaction>
</comment>
<dbReference type="GO" id="GO:0005634">
    <property type="term" value="C:nucleus"/>
    <property type="evidence" value="ECO:0007669"/>
    <property type="project" value="UniProtKB-SubCell"/>
</dbReference>
<dbReference type="PANTHER" id="PTHR23081">
    <property type="entry name" value="RNA POLYMERASE II CTD PHOSPHATASE"/>
    <property type="match status" value="1"/>
</dbReference>
<evidence type="ECO:0000259" key="7">
    <source>
        <dbReference type="PROSITE" id="PS50172"/>
    </source>
</evidence>
<dbReference type="EC" id="3.1.3.16" evidence="6"/>
<dbReference type="OrthoDB" id="5943at2759"/>